<name>A0A9D1WYE6_9FIRM</name>
<reference evidence="2" key="1">
    <citation type="journal article" date="2021" name="PeerJ">
        <title>Extensive microbial diversity within the chicken gut microbiome revealed by metagenomics and culture.</title>
        <authorList>
            <person name="Gilroy R."/>
            <person name="Ravi A."/>
            <person name="Getino M."/>
            <person name="Pursley I."/>
            <person name="Horton D.L."/>
            <person name="Alikhan N.F."/>
            <person name="Baker D."/>
            <person name="Gharbi K."/>
            <person name="Hall N."/>
            <person name="Watson M."/>
            <person name="Adriaenssens E.M."/>
            <person name="Foster-Nyarko E."/>
            <person name="Jarju S."/>
            <person name="Secka A."/>
            <person name="Antonio M."/>
            <person name="Oren A."/>
            <person name="Chaudhuri R.R."/>
            <person name="La Ragione R."/>
            <person name="Hildebrand F."/>
            <person name="Pallen M.J."/>
        </authorList>
    </citation>
    <scope>NUCLEOTIDE SEQUENCE</scope>
    <source>
        <strain evidence="2">CHK191-13928</strain>
    </source>
</reference>
<dbReference type="AlphaFoldDB" id="A0A9D1WYE6"/>
<organism evidence="2 3">
    <name type="scientific">Candidatus Anaerostipes excrementavium</name>
    <dbReference type="NCBI Taxonomy" id="2838463"/>
    <lineage>
        <taxon>Bacteria</taxon>
        <taxon>Bacillati</taxon>
        <taxon>Bacillota</taxon>
        <taxon>Clostridia</taxon>
        <taxon>Lachnospirales</taxon>
        <taxon>Lachnospiraceae</taxon>
        <taxon>Anaerostipes</taxon>
    </lineage>
</organism>
<evidence type="ECO:0000313" key="2">
    <source>
        <dbReference type="EMBL" id="HIX68285.1"/>
    </source>
</evidence>
<accession>A0A9D1WYE6</accession>
<gene>
    <name evidence="2" type="ORF">H9735_09255</name>
</gene>
<feature type="signal peptide" evidence="1">
    <location>
        <begin position="1"/>
        <end position="23"/>
    </location>
</feature>
<keyword evidence="1" id="KW-0732">Signal</keyword>
<evidence type="ECO:0008006" key="4">
    <source>
        <dbReference type="Google" id="ProtNLM"/>
    </source>
</evidence>
<protein>
    <recommendedName>
        <fullName evidence="4">Ig-like domain-containing protein</fullName>
    </recommendedName>
</protein>
<evidence type="ECO:0000313" key="3">
    <source>
        <dbReference type="Proteomes" id="UP000886721"/>
    </source>
</evidence>
<feature type="chain" id="PRO_5039219683" description="Ig-like domain-containing protein" evidence="1">
    <location>
        <begin position="24"/>
        <end position="517"/>
    </location>
</feature>
<dbReference type="Proteomes" id="UP000886721">
    <property type="component" value="Unassembled WGS sequence"/>
</dbReference>
<evidence type="ECO:0000256" key="1">
    <source>
        <dbReference type="SAM" id="SignalP"/>
    </source>
</evidence>
<proteinExistence type="predicted"/>
<reference evidence="2" key="2">
    <citation type="submission" date="2021-04" db="EMBL/GenBank/DDBJ databases">
        <authorList>
            <person name="Gilroy R."/>
        </authorList>
    </citation>
    <scope>NUCLEOTIDE SEQUENCE</scope>
    <source>
        <strain evidence="2">CHK191-13928</strain>
    </source>
</reference>
<sequence>MIRKYKKTLTVLGICFVSLVSFQAGVYGQKKQKHKPQKVIVECQGKKQNGWYRTMPVISWKHYTAGDRKENVFFQLKSLKNGIKTTGKNRIPPMNGEGRYELLAWAEDERGNRSDLTGPLAISIDLTGPGVTMKWKEKLTKQKYCRHQSVEIFVEDEHLKEDSVKLETSGKWDGSWEKSKNCWRTTVIFQGEGKQKLEVKASDDAGNQKTESAEFIIDDQPPRIEIQGVKDDYSYKKTVELKVTAEDLSSCKVRKKVYRNGKEIKQTTLSEDGYYKILVTAIDEAGNQARAEKSFTINKKGIRVHFLEPEIQDKTINRKDYCPSFQYESLDPVQVMGFLVNGQSKDYRMEKDRIRLEKPLKENGKYKLQLILCDASGNYGVSKEIHFFYDTKAPKLKIKGIRKDQTISYGEEIQIAIENEKDFFISVMLDEENMEAEENKISIPSGNLGKHHLTIIASDAAGNITEQKRMFTVEKAVPEVIRNAAWHMETKAFCFLVIVVICIFKGRRIIKNWVTRL</sequence>
<dbReference type="EMBL" id="DXEM01000031">
    <property type="protein sequence ID" value="HIX68285.1"/>
    <property type="molecule type" value="Genomic_DNA"/>
</dbReference>
<comment type="caution">
    <text evidence="2">The sequence shown here is derived from an EMBL/GenBank/DDBJ whole genome shotgun (WGS) entry which is preliminary data.</text>
</comment>